<dbReference type="AlphaFoldDB" id="A0A4R1MM13"/>
<keyword evidence="1" id="KW-0732">Signal</keyword>
<evidence type="ECO:0000256" key="1">
    <source>
        <dbReference type="SAM" id="SignalP"/>
    </source>
</evidence>
<sequence length="146" mass="16903">MKKLCMILMFVMIIMSSCSSSQLKKPPNVYFVYNEKEHVTIRGTSSWSYGTTAIESDSPSSLDLVSYQEESLIVNQSDEIKIKFDVAPNNYRVYKWNDDLKEKEEETIDNNRITISSDQESAIYEVHAFWNQGNAYYAIEVSIEEK</sequence>
<evidence type="ECO:0008006" key="4">
    <source>
        <dbReference type="Google" id="ProtNLM"/>
    </source>
</evidence>
<dbReference type="RefSeq" id="WP_132282761.1">
    <property type="nucleotide sequence ID" value="NZ_SMGQ01000013.1"/>
</dbReference>
<accession>A0A4R1MM13</accession>
<keyword evidence="3" id="KW-1185">Reference proteome</keyword>
<gene>
    <name evidence="2" type="ORF">EDC19_2068</name>
</gene>
<protein>
    <recommendedName>
        <fullName evidence="4">Lipoprotein</fullName>
    </recommendedName>
</protein>
<feature type="chain" id="PRO_5038553383" description="Lipoprotein" evidence="1">
    <location>
        <begin position="21"/>
        <end position="146"/>
    </location>
</feature>
<dbReference type="OrthoDB" id="2452352at2"/>
<dbReference type="EMBL" id="SMGQ01000013">
    <property type="protein sequence ID" value="TCK92912.1"/>
    <property type="molecule type" value="Genomic_DNA"/>
</dbReference>
<evidence type="ECO:0000313" key="3">
    <source>
        <dbReference type="Proteomes" id="UP000294545"/>
    </source>
</evidence>
<evidence type="ECO:0000313" key="2">
    <source>
        <dbReference type="EMBL" id="TCK92912.1"/>
    </source>
</evidence>
<feature type="signal peptide" evidence="1">
    <location>
        <begin position="1"/>
        <end position="20"/>
    </location>
</feature>
<proteinExistence type="predicted"/>
<comment type="caution">
    <text evidence="2">The sequence shown here is derived from an EMBL/GenBank/DDBJ whole genome shotgun (WGS) entry which is preliminary data.</text>
</comment>
<reference evidence="2 3" key="1">
    <citation type="submission" date="2019-03" db="EMBL/GenBank/DDBJ databases">
        <title>Genomic Encyclopedia of Type Strains, Phase IV (KMG-IV): sequencing the most valuable type-strain genomes for metagenomic binning, comparative biology and taxonomic classification.</title>
        <authorList>
            <person name="Goeker M."/>
        </authorList>
    </citation>
    <scope>NUCLEOTIDE SEQUENCE [LARGE SCALE GENOMIC DNA]</scope>
    <source>
        <strain evidence="2 3">DSM 24176</strain>
    </source>
</reference>
<dbReference type="Proteomes" id="UP000294545">
    <property type="component" value="Unassembled WGS sequence"/>
</dbReference>
<name>A0A4R1MM13_9FIRM</name>
<dbReference type="PROSITE" id="PS51257">
    <property type="entry name" value="PROKAR_LIPOPROTEIN"/>
    <property type="match status" value="1"/>
</dbReference>
<organism evidence="2 3">
    <name type="scientific">Natranaerovirga hydrolytica</name>
    <dbReference type="NCBI Taxonomy" id="680378"/>
    <lineage>
        <taxon>Bacteria</taxon>
        <taxon>Bacillati</taxon>
        <taxon>Bacillota</taxon>
        <taxon>Clostridia</taxon>
        <taxon>Lachnospirales</taxon>
        <taxon>Natranaerovirgaceae</taxon>
        <taxon>Natranaerovirga</taxon>
    </lineage>
</organism>